<organism evidence="1 3">
    <name type="scientific">Vitis vinifera</name>
    <name type="common">Grape</name>
    <dbReference type="NCBI Taxonomy" id="29760"/>
    <lineage>
        <taxon>Eukaryota</taxon>
        <taxon>Viridiplantae</taxon>
        <taxon>Streptophyta</taxon>
        <taxon>Embryophyta</taxon>
        <taxon>Tracheophyta</taxon>
        <taxon>Spermatophyta</taxon>
        <taxon>Magnoliopsida</taxon>
        <taxon>eudicotyledons</taxon>
        <taxon>Gunneridae</taxon>
        <taxon>Pentapetalae</taxon>
        <taxon>rosids</taxon>
        <taxon>Vitales</taxon>
        <taxon>Vitaceae</taxon>
        <taxon>Viteae</taxon>
        <taxon>Vitis</taxon>
    </lineage>
</organism>
<accession>A0A438E5S7</accession>
<gene>
    <name evidence="2" type="ORF">CK203_021677</name>
    <name evidence="1" type="ORF">CK203_076347</name>
</gene>
<evidence type="ECO:0000313" key="2">
    <source>
        <dbReference type="EMBL" id="RVX03937.1"/>
    </source>
</evidence>
<evidence type="ECO:0000313" key="3">
    <source>
        <dbReference type="Proteomes" id="UP000288805"/>
    </source>
</evidence>
<dbReference type="EMBL" id="QGNW01001390">
    <property type="protein sequence ID" value="RVW42990.1"/>
    <property type="molecule type" value="Genomic_DNA"/>
</dbReference>
<evidence type="ECO:0000313" key="1">
    <source>
        <dbReference type="EMBL" id="RVW42990.1"/>
    </source>
</evidence>
<reference evidence="1 3" key="1">
    <citation type="journal article" date="2018" name="PLoS Genet.">
        <title>Population sequencing reveals clonal diversity and ancestral inbreeding in the grapevine cultivar Chardonnay.</title>
        <authorList>
            <person name="Roach M.J."/>
            <person name="Johnson D.L."/>
            <person name="Bohlmann J."/>
            <person name="van Vuuren H.J."/>
            <person name="Jones S.J."/>
            <person name="Pretorius I.S."/>
            <person name="Schmidt S.A."/>
            <person name="Borneman A.R."/>
        </authorList>
    </citation>
    <scope>NUCLEOTIDE SEQUENCE [LARGE SCALE GENOMIC DNA]</scope>
    <source>
        <strain evidence="3">cv. Chardonnay</strain>
        <strain evidence="1">I10V1</strain>
        <tissue evidence="1">Leaf</tissue>
    </source>
</reference>
<dbReference type="EMBL" id="QGNW01000063">
    <property type="protein sequence ID" value="RVX03937.1"/>
    <property type="molecule type" value="Genomic_DNA"/>
</dbReference>
<name>A0A438E5S7_VITVI</name>
<protein>
    <submittedName>
        <fullName evidence="1">Uncharacterized protein</fullName>
    </submittedName>
</protein>
<proteinExistence type="predicted"/>
<comment type="caution">
    <text evidence="1">The sequence shown here is derived from an EMBL/GenBank/DDBJ whole genome shotgun (WGS) entry which is preliminary data.</text>
</comment>
<dbReference type="AlphaFoldDB" id="A0A438E5S7"/>
<dbReference type="Proteomes" id="UP000288805">
    <property type="component" value="Unassembled WGS sequence"/>
</dbReference>
<sequence length="63" mass="6922">MSLSSPTSQSLCCSMCCCLGWSSSTSVQLGFLPARFFRVSSRPTKRFHFKCSSSVPDSGIFLF</sequence>